<evidence type="ECO:0000256" key="3">
    <source>
        <dbReference type="ARBA" id="ARBA00023125"/>
    </source>
</evidence>
<keyword evidence="2" id="KW-0805">Transcription regulation</keyword>
<dbReference type="PANTHER" id="PTHR30118:SF6">
    <property type="entry name" value="HTH-TYPE TRANSCRIPTIONAL REGULATOR LEUO"/>
    <property type="match status" value="1"/>
</dbReference>
<reference evidence="6" key="1">
    <citation type="submission" date="2022-12" db="EMBL/GenBank/DDBJ databases">
        <title>Bacterial isolates from different developmental stages of Nematostella vectensis.</title>
        <authorList>
            <person name="Fraune S."/>
        </authorList>
    </citation>
    <scope>NUCLEOTIDE SEQUENCE</scope>
    <source>
        <strain evidence="6">G21630-S1</strain>
    </source>
</reference>
<evidence type="ECO:0000256" key="2">
    <source>
        <dbReference type="ARBA" id="ARBA00023015"/>
    </source>
</evidence>
<organism evidence="6 7">
    <name type="scientific">Kiloniella laminariae</name>
    <dbReference type="NCBI Taxonomy" id="454162"/>
    <lineage>
        <taxon>Bacteria</taxon>
        <taxon>Pseudomonadati</taxon>
        <taxon>Pseudomonadota</taxon>
        <taxon>Alphaproteobacteria</taxon>
        <taxon>Rhodospirillales</taxon>
        <taxon>Kiloniellaceae</taxon>
        <taxon>Kiloniella</taxon>
    </lineage>
</organism>
<dbReference type="InterPro" id="IPR036390">
    <property type="entry name" value="WH_DNA-bd_sf"/>
</dbReference>
<dbReference type="Proteomes" id="UP001069802">
    <property type="component" value="Unassembled WGS sequence"/>
</dbReference>
<dbReference type="EMBL" id="JAPWGY010000001">
    <property type="protein sequence ID" value="MCZ4279378.1"/>
    <property type="molecule type" value="Genomic_DNA"/>
</dbReference>
<dbReference type="SUPFAM" id="SSF53850">
    <property type="entry name" value="Periplasmic binding protein-like II"/>
    <property type="match status" value="1"/>
</dbReference>
<keyword evidence="4" id="KW-0804">Transcription</keyword>
<dbReference type="Gene3D" id="1.10.10.10">
    <property type="entry name" value="Winged helix-like DNA-binding domain superfamily/Winged helix DNA-binding domain"/>
    <property type="match status" value="1"/>
</dbReference>
<dbReference type="PANTHER" id="PTHR30118">
    <property type="entry name" value="HTH-TYPE TRANSCRIPTIONAL REGULATOR LEUO-RELATED"/>
    <property type="match status" value="1"/>
</dbReference>
<accession>A0ABT4LE55</accession>
<protein>
    <submittedName>
        <fullName evidence="6">LysR family transcriptional regulator</fullName>
    </submittedName>
</protein>
<dbReference type="Pfam" id="PF00126">
    <property type="entry name" value="HTH_1"/>
    <property type="match status" value="1"/>
</dbReference>
<dbReference type="InterPro" id="IPR000847">
    <property type="entry name" value="LysR_HTH_N"/>
</dbReference>
<evidence type="ECO:0000256" key="4">
    <source>
        <dbReference type="ARBA" id="ARBA00023163"/>
    </source>
</evidence>
<sequence length="313" mass="34957">MQNLDLNLLVVFEAIMTERSMTGAARRIGMTQPAVSNAVARMRQVWNDPLFVKQGRGIRPTPYAERLWEKTRAPLLEIRDAASGDQFDPGKSGRVFRIGVTEYPVDMLWLPLRKFLEQEAPGVSLHSVPLHGNTEELLLDASVDLVIHYYVGRHKQIRSSWLFNNHLVCAVRPGHPMLQSLKSGDVLPLEDYLAADHLMVSLTGAASANVDSILRRQGLARRVAMTVTHFAAIPPLLMQTDLVCVTPQAVVARAVKAGELVIVPLSFEIEPAPISLVWHSRQDRDPGSIWMRKLISDFATVEAKRLADYFLRG</sequence>
<comment type="caution">
    <text evidence="6">The sequence shown here is derived from an EMBL/GenBank/DDBJ whole genome shotgun (WGS) entry which is preliminary data.</text>
</comment>
<keyword evidence="3" id="KW-0238">DNA-binding</keyword>
<comment type="similarity">
    <text evidence="1">Belongs to the LysR transcriptional regulatory family.</text>
</comment>
<dbReference type="CDD" id="cd08417">
    <property type="entry name" value="PBP2_Nitroaromatics_like"/>
    <property type="match status" value="1"/>
</dbReference>
<dbReference type="SUPFAM" id="SSF46785">
    <property type="entry name" value="Winged helix' DNA-binding domain"/>
    <property type="match status" value="1"/>
</dbReference>
<dbReference type="InterPro" id="IPR036388">
    <property type="entry name" value="WH-like_DNA-bd_sf"/>
</dbReference>
<gene>
    <name evidence="6" type="ORF">O4H49_01230</name>
</gene>
<evidence type="ECO:0000313" key="7">
    <source>
        <dbReference type="Proteomes" id="UP001069802"/>
    </source>
</evidence>
<evidence type="ECO:0000313" key="6">
    <source>
        <dbReference type="EMBL" id="MCZ4279378.1"/>
    </source>
</evidence>
<dbReference type="InterPro" id="IPR005119">
    <property type="entry name" value="LysR_subst-bd"/>
</dbReference>
<dbReference type="RefSeq" id="WP_269421586.1">
    <property type="nucleotide sequence ID" value="NZ_JAPWGY010000001.1"/>
</dbReference>
<dbReference type="Gene3D" id="3.40.190.10">
    <property type="entry name" value="Periplasmic binding protein-like II"/>
    <property type="match status" value="2"/>
</dbReference>
<name>A0ABT4LE55_9PROT</name>
<keyword evidence="7" id="KW-1185">Reference proteome</keyword>
<proteinExistence type="inferred from homology"/>
<dbReference type="Pfam" id="PF03466">
    <property type="entry name" value="LysR_substrate"/>
    <property type="match status" value="1"/>
</dbReference>
<feature type="domain" description="HTH lysR-type" evidence="5">
    <location>
        <begin position="4"/>
        <end position="61"/>
    </location>
</feature>
<dbReference type="PRINTS" id="PR00039">
    <property type="entry name" value="HTHLYSR"/>
</dbReference>
<evidence type="ECO:0000259" key="5">
    <source>
        <dbReference type="PROSITE" id="PS50931"/>
    </source>
</evidence>
<evidence type="ECO:0000256" key="1">
    <source>
        <dbReference type="ARBA" id="ARBA00009437"/>
    </source>
</evidence>
<dbReference type="InterPro" id="IPR050389">
    <property type="entry name" value="LysR-type_TF"/>
</dbReference>
<dbReference type="InterPro" id="IPR037402">
    <property type="entry name" value="YidZ_PBP2"/>
</dbReference>
<dbReference type="PROSITE" id="PS50931">
    <property type="entry name" value="HTH_LYSR"/>
    <property type="match status" value="1"/>
</dbReference>